<dbReference type="PANTHER" id="PTHR35864">
    <property type="entry name" value="ZINC METALLOPROTEASE MJ0611-RELATED"/>
    <property type="match status" value="1"/>
</dbReference>
<feature type="domain" description="Peptidase M50" evidence="14">
    <location>
        <begin position="8"/>
        <end position="182"/>
    </location>
</feature>
<protein>
    <submittedName>
        <fullName evidence="15">Site-2 protease family protein</fullName>
    </submittedName>
</protein>
<dbReference type="PANTHER" id="PTHR35864:SF1">
    <property type="entry name" value="ZINC METALLOPROTEASE YWHC-RELATED"/>
    <property type="match status" value="1"/>
</dbReference>
<evidence type="ECO:0000256" key="12">
    <source>
        <dbReference type="ARBA" id="ARBA00023136"/>
    </source>
</evidence>
<keyword evidence="10 13" id="KW-1133">Transmembrane helix</keyword>
<evidence type="ECO:0000256" key="9">
    <source>
        <dbReference type="ARBA" id="ARBA00022833"/>
    </source>
</evidence>
<evidence type="ECO:0000256" key="5">
    <source>
        <dbReference type="ARBA" id="ARBA00022670"/>
    </source>
</evidence>
<feature type="transmembrane region" description="Helical" evidence="13">
    <location>
        <begin position="126"/>
        <end position="146"/>
    </location>
</feature>
<evidence type="ECO:0000313" key="16">
    <source>
        <dbReference type="Proteomes" id="UP000230903"/>
    </source>
</evidence>
<reference evidence="16" key="1">
    <citation type="submission" date="2017-09" db="EMBL/GenBank/DDBJ databases">
        <title>Depth-based differentiation of microbial function through sediment-hosted aquifers and enrichment of novel symbionts in the deep terrestrial subsurface.</title>
        <authorList>
            <person name="Probst A.J."/>
            <person name="Ladd B."/>
            <person name="Jarett J.K."/>
            <person name="Geller-Mcgrath D.E."/>
            <person name="Sieber C.M.K."/>
            <person name="Emerson J.B."/>
            <person name="Anantharaman K."/>
            <person name="Thomas B.C."/>
            <person name="Malmstrom R."/>
            <person name="Stieglmeier M."/>
            <person name="Klingl A."/>
            <person name="Woyke T."/>
            <person name="Ryan C.M."/>
            <person name="Banfield J.F."/>
        </authorList>
    </citation>
    <scope>NUCLEOTIDE SEQUENCE [LARGE SCALE GENOMIC DNA]</scope>
</reference>
<evidence type="ECO:0000256" key="1">
    <source>
        <dbReference type="ARBA" id="ARBA00001947"/>
    </source>
</evidence>
<dbReference type="InterPro" id="IPR052348">
    <property type="entry name" value="Metallopeptidase_M50B"/>
</dbReference>
<comment type="cofactor">
    <cofactor evidence="1">
        <name>Zn(2+)</name>
        <dbReference type="ChEBI" id="CHEBI:29105"/>
    </cofactor>
</comment>
<feature type="transmembrane region" description="Helical" evidence="13">
    <location>
        <begin position="6"/>
        <end position="32"/>
    </location>
</feature>
<dbReference type="AlphaFoldDB" id="A0A2H0UMF4"/>
<dbReference type="GO" id="GO:0008237">
    <property type="term" value="F:metallopeptidase activity"/>
    <property type="evidence" value="ECO:0007669"/>
    <property type="project" value="UniProtKB-KW"/>
</dbReference>
<keyword evidence="5 15" id="KW-0645">Protease</keyword>
<dbReference type="EMBL" id="PFBC01000058">
    <property type="protein sequence ID" value="PIR87597.1"/>
    <property type="molecule type" value="Genomic_DNA"/>
</dbReference>
<sequence>MSPLIVIFFVVILIFSVIIHEISHGYVALWLGDHTARLAGRLTLNPLKHIDPIGSIIVPLVLILTGGPVFGWARPVPYNPYNLKDPKRGAGLIAIAGPISNLALALVFAIFVRIMVGANILLSAPLFLFFNLIIQVNIALAIFNLIPIPPLDGSGILFSLLPARFERVMLFLRQYGFVILLVLIFSGLSFLGPVILGIQKLMIGSVAWGMIM</sequence>
<dbReference type="InterPro" id="IPR044537">
    <property type="entry name" value="Rip2-like"/>
</dbReference>
<evidence type="ECO:0000256" key="10">
    <source>
        <dbReference type="ARBA" id="ARBA00022989"/>
    </source>
</evidence>
<accession>A0A2H0UMF4</accession>
<dbReference type="Proteomes" id="UP000230903">
    <property type="component" value="Unassembled WGS sequence"/>
</dbReference>
<comment type="caution">
    <text evidence="15">The sequence shown here is derived from an EMBL/GenBank/DDBJ whole genome shotgun (WGS) entry which is preliminary data.</text>
</comment>
<evidence type="ECO:0000256" key="8">
    <source>
        <dbReference type="ARBA" id="ARBA00022801"/>
    </source>
</evidence>
<evidence type="ECO:0000256" key="4">
    <source>
        <dbReference type="ARBA" id="ARBA00022475"/>
    </source>
</evidence>
<evidence type="ECO:0000256" key="11">
    <source>
        <dbReference type="ARBA" id="ARBA00023049"/>
    </source>
</evidence>
<evidence type="ECO:0000256" key="13">
    <source>
        <dbReference type="SAM" id="Phobius"/>
    </source>
</evidence>
<organism evidence="15 16">
    <name type="scientific">Candidatus Harrisonbacteria bacterium CG10_big_fil_rev_8_21_14_0_10_45_28</name>
    <dbReference type="NCBI Taxonomy" id="1974586"/>
    <lineage>
        <taxon>Bacteria</taxon>
        <taxon>Candidatus Harrisoniibacteriota</taxon>
    </lineage>
</organism>
<evidence type="ECO:0000313" key="15">
    <source>
        <dbReference type="EMBL" id="PIR87597.1"/>
    </source>
</evidence>
<keyword evidence="6 13" id="KW-0812">Transmembrane</keyword>
<dbReference type="CDD" id="cd06158">
    <property type="entry name" value="S2P-M50_like_1"/>
    <property type="match status" value="1"/>
</dbReference>
<evidence type="ECO:0000256" key="7">
    <source>
        <dbReference type="ARBA" id="ARBA00022723"/>
    </source>
</evidence>
<keyword evidence="12 13" id="KW-0472">Membrane</keyword>
<feature type="transmembrane region" description="Helical" evidence="13">
    <location>
        <begin position="93"/>
        <end position="114"/>
    </location>
</feature>
<feature type="transmembrane region" description="Helical" evidence="13">
    <location>
        <begin position="175"/>
        <end position="198"/>
    </location>
</feature>
<evidence type="ECO:0000259" key="14">
    <source>
        <dbReference type="Pfam" id="PF02163"/>
    </source>
</evidence>
<dbReference type="GO" id="GO:0006508">
    <property type="term" value="P:proteolysis"/>
    <property type="evidence" value="ECO:0007669"/>
    <property type="project" value="UniProtKB-KW"/>
</dbReference>
<keyword evidence="11" id="KW-0482">Metalloprotease</keyword>
<evidence type="ECO:0000256" key="2">
    <source>
        <dbReference type="ARBA" id="ARBA00004651"/>
    </source>
</evidence>
<keyword evidence="9" id="KW-0862">Zinc</keyword>
<keyword evidence="7" id="KW-0479">Metal-binding</keyword>
<dbReference type="InterPro" id="IPR008915">
    <property type="entry name" value="Peptidase_M50"/>
</dbReference>
<name>A0A2H0UMF4_9BACT</name>
<proteinExistence type="inferred from homology"/>
<keyword evidence="4" id="KW-1003">Cell membrane</keyword>
<keyword evidence="8" id="KW-0378">Hydrolase</keyword>
<comment type="subcellular location">
    <subcellularLocation>
        <location evidence="2">Cell membrane</location>
        <topology evidence="2">Multi-pass membrane protein</topology>
    </subcellularLocation>
</comment>
<dbReference type="GO" id="GO:0046872">
    <property type="term" value="F:metal ion binding"/>
    <property type="evidence" value="ECO:0007669"/>
    <property type="project" value="UniProtKB-KW"/>
</dbReference>
<evidence type="ECO:0000256" key="3">
    <source>
        <dbReference type="ARBA" id="ARBA00007931"/>
    </source>
</evidence>
<comment type="similarity">
    <text evidence="3">Belongs to the peptidase M50B family.</text>
</comment>
<evidence type="ECO:0000256" key="6">
    <source>
        <dbReference type="ARBA" id="ARBA00022692"/>
    </source>
</evidence>
<feature type="transmembrane region" description="Helical" evidence="13">
    <location>
        <begin position="53"/>
        <end position="73"/>
    </location>
</feature>
<gene>
    <name evidence="15" type="ORF">COU10_03810</name>
</gene>
<dbReference type="Pfam" id="PF02163">
    <property type="entry name" value="Peptidase_M50"/>
    <property type="match status" value="1"/>
</dbReference>
<dbReference type="GO" id="GO:0005886">
    <property type="term" value="C:plasma membrane"/>
    <property type="evidence" value="ECO:0007669"/>
    <property type="project" value="UniProtKB-SubCell"/>
</dbReference>